<dbReference type="RefSeq" id="WP_116703301.1">
    <property type="nucleotide sequence ID" value="NZ_QUWV01000084.1"/>
</dbReference>
<feature type="region of interest" description="Disordered" evidence="1">
    <location>
        <begin position="127"/>
        <end position="152"/>
    </location>
</feature>
<evidence type="ECO:0000256" key="1">
    <source>
        <dbReference type="SAM" id="MobiDB-lite"/>
    </source>
</evidence>
<dbReference type="AlphaFoldDB" id="A0A371YZI8"/>
<reference evidence="3 4" key="1">
    <citation type="submission" date="2018-08" db="EMBL/GenBank/DDBJ databases">
        <title>Komagataeibacter sp. AV 382.</title>
        <authorList>
            <person name="Skraban J."/>
            <person name="Trcek J."/>
        </authorList>
    </citation>
    <scope>NUCLEOTIDE SEQUENCE [LARGE SCALE GENOMIC DNA]</scope>
    <source>
        <strain evidence="3 4">AV 382</strain>
    </source>
</reference>
<accession>A0A371YZI8</accession>
<gene>
    <name evidence="3" type="ORF">DY926_10405</name>
</gene>
<proteinExistence type="predicted"/>
<evidence type="ECO:0000313" key="4">
    <source>
        <dbReference type="Proteomes" id="UP000262371"/>
    </source>
</evidence>
<sequence>MTDFTRFVPRSLLVLAATGFLAACHGETRPTLSSLPPAAQDYLLISSYFMAEGGLVSRLQDGGLSGQQVYDMALSLKYGKRMLMASLVKPSHKARHNVELAVALMVACTDQPDPALLGGRAPQRCIPEGPVAPGENVAQAPQQAAPTPAAGK</sequence>
<evidence type="ECO:0000313" key="3">
    <source>
        <dbReference type="EMBL" id="RFD19651.1"/>
    </source>
</evidence>
<evidence type="ECO:0000256" key="2">
    <source>
        <dbReference type="SAM" id="SignalP"/>
    </source>
</evidence>
<name>A0A371YZI8_9PROT</name>
<dbReference type="OrthoDB" id="7284383at2"/>
<protein>
    <submittedName>
        <fullName evidence="3">Uncharacterized protein</fullName>
    </submittedName>
</protein>
<dbReference type="PROSITE" id="PS51257">
    <property type="entry name" value="PROKAR_LIPOPROTEIN"/>
    <property type="match status" value="1"/>
</dbReference>
<comment type="caution">
    <text evidence="3">The sequence shown here is derived from an EMBL/GenBank/DDBJ whole genome shotgun (WGS) entry which is preliminary data.</text>
</comment>
<dbReference type="EMBL" id="QUWV01000084">
    <property type="protein sequence ID" value="RFD19651.1"/>
    <property type="molecule type" value="Genomic_DNA"/>
</dbReference>
<feature type="chain" id="PRO_5016795023" evidence="2">
    <location>
        <begin position="23"/>
        <end position="152"/>
    </location>
</feature>
<keyword evidence="2" id="KW-0732">Signal</keyword>
<dbReference type="Proteomes" id="UP000262371">
    <property type="component" value="Unassembled WGS sequence"/>
</dbReference>
<keyword evidence="4" id="KW-1185">Reference proteome</keyword>
<organism evidence="3 4">
    <name type="scientific">Komagataeibacter melaceti</name>
    <dbReference type="NCBI Taxonomy" id="2766577"/>
    <lineage>
        <taxon>Bacteria</taxon>
        <taxon>Pseudomonadati</taxon>
        <taxon>Pseudomonadota</taxon>
        <taxon>Alphaproteobacteria</taxon>
        <taxon>Acetobacterales</taxon>
        <taxon>Acetobacteraceae</taxon>
        <taxon>Komagataeibacter</taxon>
    </lineage>
</organism>
<feature type="compositionally biased region" description="Low complexity" evidence="1">
    <location>
        <begin position="138"/>
        <end position="152"/>
    </location>
</feature>
<feature type="signal peptide" evidence="2">
    <location>
        <begin position="1"/>
        <end position="22"/>
    </location>
</feature>